<protein>
    <submittedName>
        <fullName evidence="10">MRTF</fullName>
    </submittedName>
</protein>
<feature type="compositionally biased region" description="Basic and acidic residues" evidence="8">
    <location>
        <begin position="444"/>
        <end position="460"/>
    </location>
</feature>
<feature type="compositionally biased region" description="Basic and acidic residues" evidence="8">
    <location>
        <begin position="172"/>
        <end position="182"/>
    </location>
</feature>
<sequence>MASDVPRARALDREGSGRGGFTPELPPVLEGVQESPVPRHEAQQAVEWKLNQRPLKQELIARNILSSIPASPALQSQAVRLQWEKKSNQLEQRIRRRPQLNDVVNLNILKDPKLSPGVQAAQDQIRRKNLAESLNNRIALRPGPLELIKDGILNPGDASILRALKSIPLAKKSSDDSEKGDPPEACPSPSPSSIDMSAELSSSNFVSDVIRRKSIQESAKTGALPSLGPYSSKRHSIGAAPSLDSVFQSPPPATGQLSLSMSMDETSCMEWESGEGRQGRKASESSLSSLPSPIDFSCLQADSPLGMRSPESVQRSASSPSATANGQPFSASLLYKKRGGVMSPRPQRKKSSSKSSKVRKYNFHEYKPPNHQGKIEKKPSTTTKPSGPYDYIVQQQQILLQIQLLQQQYPEQLSQISNSGDKDQQMTAIMKALGELSQQGGAGKKGDKSGRGTPKLDAHKSGLGGGAGGCSVVNGATTAASSAQMSPDTLVACDNGQKVKVEELKVNHLRSACKDRGLGVTGKKCELLERLLEHNRRKLPASVYAEVALDRRQSLSLGSGGVTPAAGGNGPAKPLRCDPAPSKQKLQAEQLQEKIKEICEQSKRVHLSGKSGTLYPAPVVEAMYNFDLQTPPSSTASVPQTPPPSWEAQALVASQPPKFSPLRNHSLPLSSELGKGPASDDLLQLISSRPSPPFQPSPAPAAKLSAASPPPQQVMSPTQDLLEQLKLSGAVSWSPDTATPPTTTNPLLTMSNGTYAGKFSDSSIGMGVSPGGLHQCSGLVRDTPLLASTASHPFQDQLLSTPAKSEGPYGCSSKETLEPLITSSTSQTLFDFLDLEQPTGLHSLYGSSPVGQQSGKTPHPLHAHLPVPSPMLGITVPTVKSGSDLYLPGHEYSAVQPSLPPLSRSPGSDQLEWLDLESSFGSQAPNSAGQGGGGGCLTDLQFGELGTFLDGVPSMGGNPREVPQYQPPDFHNDLGFGSLGNSNFVDNSDIFQPATSEQSFVEIGMSH</sequence>
<dbReference type="AlphaFoldDB" id="A0AAU8KYC4"/>
<evidence type="ECO:0000256" key="4">
    <source>
        <dbReference type="ARBA" id="ARBA00023054"/>
    </source>
</evidence>
<feature type="region of interest" description="Disordered" evidence="8">
    <location>
        <begin position="241"/>
        <end position="387"/>
    </location>
</feature>
<accession>A0AAU8KYC4</accession>
<evidence type="ECO:0000256" key="6">
    <source>
        <dbReference type="ARBA" id="ARBA00023242"/>
    </source>
</evidence>
<evidence type="ECO:0000256" key="1">
    <source>
        <dbReference type="ARBA" id="ARBA00004123"/>
    </source>
</evidence>
<dbReference type="PANTHER" id="PTHR22793">
    <property type="entry name" value="MYOCARDIN-RELATED TRANSCRIPTION FACTOR-RELATED"/>
    <property type="match status" value="1"/>
</dbReference>
<feature type="region of interest" description="Disordered" evidence="8">
    <location>
        <begin position="1"/>
        <end position="40"/>
    </location>
</feature>
<dbReference type="SUPFAM" id="SSF68906">
    <property type="entry name" value="SAP domain"/>
    <property type="match status" value="1"/>
</dbReference>
<organism evidence="10">
    <name type="scientific">Halisarca dujardinii</name>
    <name type="common">Dujardin's slime sponge</name>
    <dbReference type="NCBI Taxonomy" id="2583056"/>
    <lineage>
        <taxon>Eukaryota</taxon>
        <taxon>Metazoa</taxon>
        <taxon>Porifera</taxon>
        <taxon>Demospongiae</taxon>
        <taxon>Verongimorpha</taxon>
        <taxon>Chondrillida</taxon>
        <taxon>Halisarcidae</taxon>
        <taxon>Halisarca</taxon>
    </lineage>
</organism>
<dbReference type="Gene3D" id="1.10.720.30">
    <property type="entry name" value="SAP domain"/>
    <property type="match status" value="1"/>
</dbReference>
<feature type="compositionally biased region" description="Polar residues" evidence="8">
    <location>
        <begin position="311"/>
        <end position="330"/>
    </location>
</feature>
<evidence type="ECO:0000256" key="8">
    <source>
        <dbReference type="SAM" id="MobiDB-lite"/>
    </source>
</evidence>
<feature type="compositionally biased region" description="Basic residues" evidence="8">
    <location>
        <begin position="346"/>
        <end position="361"/>
    </location>
</feature>
<keyword evidence="5" id="KW-0804">Transcription</keyword>
<dbReference type="InterPro" id="IPR003034">
    <property type="entry name" value="SAP_dom"/>
</dbReference>
<feature type="compositionally biased region" description="Low complexity" evidence="8">
    <location>
        <begin position="284"/>
        <end position="293"/>
    </location>
</feature>
<keyword evidence="3" id="KW-0805">Transcription regulation</keyword>
<evidence type="ECO:0000259" key="9">
    <source>
        <dbReference type="PROSITE" id="PS50800"/>
    </source>
</evidence>
<dbReference type="PROSITE" id="PS50800">
    <property type="entry name" value="SAP"/>
    <property type="match status" value="1"/>
</dbReference>
<comment type="subcellular location">
    <subcellularLocation>
        <location evidence="1">Nucleus</location>
    </subcellularLocation>
</comment>
<dbReference type="SMART" id="SM00707">
    <property type="entry name" value="RPEL"/>
    <property type="match status" value="3"/>
</dbReference>
<feature type="region of interest" description="Disordered" evidence="8">
    <location>
        <begin position="435"/>
        <end position="464"/>
    </location>
</feature>
<feature type="region of interest" description="Disordered" evidence="8">
    <location>
        <begin position="171"/>
        <end position="197"/>
    </location>
</feature>
<feature type="compositionally biased region" description="Pro residues" evidence="8">
    <location>
        <begin position="690"/>
        <end position="699"/>
    </location>
</feature>
<feature type="region of interest" description="Disordered" evidence="8">
    <location>
        <begin position="217"/>
        <end position="236"/>
    </location>
</feature>
<feature type="repeat" description="RPEL" evidence="7">
    <location>
        <begin position="132"/>
        <end position="157"/>
    </location>
</feature>
<dbReference type="InterPro" id="IPR036361">
    <property type="entry name" value="SAP_dom_sf"/>
</dbReference>
<dbReference type="SMART" id="SM00513">
    <property type="entry name" value="SAP"/>
    <property type="match status" value="1"/>
</dbReference>
<keyword evidence="2" id="KW-0677">Repeat</keyword>
<dbReference type="Gene3D" id="6.10.150.10">
    <property type="match status" value="1"/>
</dbReference>
<dbReference type="Pfam" id="PF02037">
    <property type="entry name" value="SAP"/>
    <property type="match status" value="1"/>
</dbReference>
<dbReference type="InterPro" id="IPR004018">
    <property type="entry name" value="RPEL_repeat"/>
</dbReference>
<reference evidence="10" key="1">
    <citation type="submission" date="2024-06" db="EMBL/GenBank/DDBJ databases">
        <authorList>
            <person name="Mikhailov K."/>
            <person name="Kravchuk O."/>
            <person name="Lyupina Y."/>
            <person name="Adameyko K."/>
        </authorList>
    </citation>
    <scope>NUCLEOTIDE SEQUENCE</scope>
</reference>
<dbReference type="PANTHER" id="PTHR22793:SF12">
    <property type="entry name" value="MYOCARDIN-RELATED TRANSCRIPTION FACTOR, ISOFORM H"/>
    <property type="match status" value="1"/>
</dbReference>
<dbReference type="Gene3D" id="6.10.140.2040">
    <property type="match status" value="1"/>
</dbReference>
<evidence type="ECO:0000313" key="10">
    <source>
        <dbReference type="EMBL" id="XCN28590.1"/>
    </source>
</evidence>
<evidence type="ECO:0000256" key="7">
    <source>
        <dbReference type="PROSITE-ProRule" id="PRU00401"/>
    </source>
</evidence>
<feature type="domain" description="SAP" evidence="9">
    <location>
        <begin position="501"/>
        <end position="535"/>
    </location>
</feature>
<feature type="compositionally biased region" description="Basic and acidic residues" evidence="8">
    <location>
        <begin position="362"/>
        <end position="379"/>
    </location>
</feature>
<evidence type="ECO:0000256" key="5">
    <source>
        <dbReference type="ARBA" id="ARBA00023163"/>
    </source>
</evidence>
<feature type="compositionally biased region" description="Basic and acidic residues" evidence="8">
    <location>
        <begin position="1"/>
        <end position="16"/>
    </location>
</feature>
<dbReference type="EMBL" id="PP971924">
    <property type="protein sequence ID" value="XCN28590.1"/>
    <property type="molecule type" value="mRNA"/>
</dbReference>
<dbReference type="GO" id="GO:0005634">
    <property type="term" value="C:nucleus"/>
    <property type="evidence" value="ECO:0007669"/>
    <property type="project" value="UniProtKB-SubCell"/>
</dbReference>
<dbReference type="PROSITE" id="PS51073">
    <property type="entry name" value="RPEL"/>
    <property type="match status" value="2"/>
</dbReference>
<keyword evidence="6" id="KW-0539">Nucleus</keyword>
<dbReference type="GO" id="GO:0003713">
    <property type="term" value="F:transcription coactivator activity"/>
    <property type="evidence" value="ECO:0007669"/>
    <property type="project" value="TreeGrafter"/>
</dbReference>
<feature type="region of interest" description="Disordered" evidence="8">
    <location>
        <begin position="631"/>
        <end position="716"/>
    </location>
</feature>
<evidence type="ECO:0000256" key="2">
    <source>
        <dbReference type="ARBA" id="ARBA00022737"/>
    </source>
</evidence>
<evidence type="ECO:0000256" key="3">
    <source>
        <dbReference type="ARBA" id="ARBA00023015"/>
    </source>
</evidence>
<dbReference type="GO" id="GO:0045944">
    <property type="term" value="P:positive regulation of transcription by RNA polymerase II"/>
    <property type="evidence" value="ECO:0007669"/>
    <property type="project" value="TreeGrafter"/>
</dbReference>
<feature type="compositionally biased region" description="Polar residues" evidence="8">
    <location>
        <begin position="255"/>
        <end position="265"/>
    </location>
</feature>
<dbReference type="InterPro" id="IPR043451">
    <property type="entry name" value="Myocardin-like"/>
</dbReference>
<keyword evidence="4" id="KW-0175">Coiled coil</keyword>
<proteinExistence type="evidence at transcript level"/>
<feature type="repeat" description="RPEL" evidence="7">
    <location>
        <begin position="44"/>
        <end position="69"/>
    </location>
</feature>
<name>A0AAU8KYC4_HALDU</name>
<feature type="compositionally biased region" description="Basic and acidic residues" evidence="8">
    <location>
        <begin position="274"/>
        <end position="283"/>
    </location>
</feature>